<dbReference type="InterPro" id="IPR051599">
    <property type="entry name" value="Cell_Envelope_Assoc"/>
</dbReference>
<gene>
    <name evidence="3" type="ORF">FGF68_03470</name>
</gene>
<evidence type="ECO:0000256" key="1">
    <source>
        <dbReference type="SAM" id="Phobius"/>
    </source>
</evidence>
<evidence type="ECO:0000313" key="4">
    <source>
        <dbReference type="Proteomes" id="UP000309544"/>
    </source>
</evidence>
<dbReference type="Proteomes" id="UP000309544">
    <property type="component" value="Unassembled WGS sequence"/>
</dbReference>
<dbReference type="Pfam" id="PF02698">
    <property type="entry name" value="DUF218"/>
    <property type="match status" value="1"/>
</dbReference>
<keyword evidence="1" id="KW-0472">Membrane</keyword>
<comment type="caution">
    <text evidence="3">The sequence shown here is derived from an EMBL/GenBank/DDBJ whole genome shotgun (WGS) entry which is preliminary data.</text>
</comment>
<organism evidence="3 4">
    <name type="scientific">Prosthecochloris vibrioformis</name>
    <name type="common">Chlorobium vibrioforme</name>
    <dbReference type="NCBI Taxonomy" id="1098"/>
    <lineage>
        <taxon>Bacteria</taxon>
        <taxon>Pseudomonadati</taxon>
        <taxon>Chlorobiota</taxon>
        <taxon>Chlorobiia</taxon>
        <taxon>Chlorobiales</taxon>
        <taxon>Chlorobiaceae</taxon>
        <taxon>Prosthecochloris</taxon>
    </lineage>
</organism>
<proteinExistence type="predicted"/>
<dbReference type="PANTHER" id="PTHR30336:SF4">
    <property type="entry name" value="ENVELOPE BIOGENESIS FACTOR ELYC"/>
    <property type="match status" value="1"/>
</dbReference>
<feature type="domain" description="DUF218" evidence="2">
    <location>
        <begin position="73"/>
        <end position="239"/>
    </location>
</feature>
<dbReference type="GO" id="GO:0005886">
    <property type="term" value="C:plasma membrane"/>
    <property type="evidence" value="ECO:0007669"/>
    <property type="project" value="TreeGrafter"/>
</dbReference>
<keyword evidence="4" id="KW-1185">Reference proteome</keyword>
<accession>A0A5C4S2E3</accession>
<dbReference type="AlphaFoldDB" id="A0A5C4S2E3"/>
<reference evidence="3 4" key="1">
    <citation type="submission" date="2019-05" db="EMBL/GenBank/DDBJ databases">
        <title>Draft Whole-Genome sequence of the green sulfur bacterium Prosthecochloris vibrioformis DSM 260.</title>
        <authorList>
            <person name="Meyer T.E."/>
            <person name="Kyndt J.A."/>
        </authorList>
    </citation>
    <scope>NUCLEOTIDE SEQUENCE [LARGE SCALE GENOMIC DNA]</scope>
    <source>
        <strain evidence="3 4">DSM 260</strain>
    </source>
</reference>
<protein>
    <submittedName>
        <fullName evidence="3">YdcF family protein</fullName>
    </submittedName>
</protein>
<dbReference type="GO" id="GO:0043164">
    <property type="term" value="P:Gram-negative-bacterium-type cell wall biogenesis"/>
    <property type="evidence" value="ECO:0007669"/>
    <property type="project" value="TreeGrafter"/>
</dbReference>
<evidence type="ECO:0000313" key="3">
    <source>
        <dbReference type="EMBL" id="TNJ37292.1"/>
    </source>
</evidence>
<dbReference type="GO" id="GO:0000270">
    <property type="term" value="P:peptidoglycan metabolic process"/>
    <property type="evidence" value="ECO:0007669"/>
    <property type="project" value="TreeGrafter"/>
</dbReference>
<sequence>MLIFHKVLPVFFLPLGFGLLVIVAGALFKRWFAVWVGVTLLYLLAMPISGDALMRIVEDGNQVVPIRQVEKADAVVVLGGMVRYVPGAAMGEWGEAADRFFAGVSLYQAGKAPVLVFPAGRMPWMPHVRPEGDLLRARALLEGVPADAMFITPEVQNTADEAREVRTLLQYTASPRVILVTSAFHMPRAAMMFRFAGMEVEPYPVDFRTDYYKEWTPYDVLPSVRGLENSELALRELIGLAYYRLAHMF</sequence>
<feature type="transmembrane region" description="Helical" evidence="1">
    <location>
        <begin position="34"/>
        <end position="57"/>
    </location>
</feature>
<dbReference type="Gene3D" id="3.40.50.620">
    <property type="entry name" value="HUPs"/>
    <property type="match status" value="1"/>
</dbReference>
<dbReference type="InterPro" id="IPR014729">
    <property type="entry name" value="Rossmann-like_a/b/a_fold"/>
</dbReference>
<name>A0A5C4S2E3_PROVB</name>
<dbReference type="PANTHER" id="PTHR30336">
    <property type="entry name" value="INNER MEMBRANE PROTEIN, PROBABLE PERMEASE"/>
    <property type="match status" value="1"/>
</dbReference>
<dbReference type="InterPro" id="IPR003848">
    <property type="entry name" value="DUF218"/>
</dbReference>
<dbReference type="EMBL" id="VDCI01000002">
    <property type="protein sequence ID" value="TNJ37292.1"/>
    <property type="molecule type" value="Genomic_DNA"/>
</dbReference>
<keyword evidence="1" id="KW-0812">Transmembrane</keyword>
<keyword evidence="1" id="KW-1133">Transmembrane helix</keyword>
<dbReference type="CDD" id="cd06259">
    <property type="entry name" value="YdcF-like"/>
    <property type="match status" value="1"/>
</dbReference>
<evidence type="ECO:0000259" key="2">
    <source>
        <dbReference type="Pfam" id="PF02698"/>
    </source>
</evidence>
<dbReference type="RefSeq" id="WP_139626269.1">
    <property type="nucleotide sequence ID" value="NZ_VDCI01000002.1"/>
</dbReference>
<feature type="transmembrane region" description="Helical" evidence="1">
    <location>
        <begin position="7"/>
        <end position="28"/>
    </location>
</feature>